<keyword evidence="4" id="KW-1185">Reference proteome</keyword>
<proteinExistence type="predicted"/>
<dbReference type="PANTHER" id="PTHR46328">
    <property type="entry name" value="FAR-RED IMPAIRED RESPONSIVE (FAR1) FAMILY PROTEIN-RELATED"/>
    <property type="match status" value="1"/>
</dbReference>
<evidence type="ECO:0000259" key="2">
    <source>
        <dbReference type="Pfam" id="PF03101"/>
    </source>
</evidence>
<name>A0ABU6WQW7_9FABA</name>
<evidence type="ECO:0000313" key="4">
    <source>
        <dbReference type="Proteomes" id="UP001341840"/>
    </source>
</evidence>
<reference evidence="3 4" key="1">
    <citation type="journal article" date="2023" name="Plants (Basel)">
        <title>Bridging the Gap: Combining Genomics and Transcriptomics Approaches to Understand Stylosanthes scabra, an Orphan Legume from the Brazilian Caatinga.</title>
        <authorList>
            <person name="Ferreira-Neto J.R.C."/>
            <person name="da Silva M.D."/>
            <person name="Binneck E."/>
            <person name="de Melo N.F."/>
            <person name="da Silva R.H."/>
            <person name="de Melo A.L.T.M."/>
            <person name="Pandolfi V."/>
            <person name="Bustamante F.O."/>
            <person name="Brasileiro-Vidal A.C."/>
            <person name="Benko-Iseppon A.M."/>
        </authorList>
    </citation>
    <scope>NUCLEOTIDE SEQUENCE [LARGE SCALE GENOMIC DNA]</scope>
    <source>
        <tissue evidence="3">Leaves</tissue>
    </source>
</reference>
<sequence>MKVEGGRNALTVTRSDGDASIRQQRQHGYNDDDRMDASTATTTPSMDSRGGASIRRAMMASIGMRGMTMVRGWFVHMDPVNIVSVNEEVENEETSTVDAWKIPNASMVFNSEEELCNYYRKYAFNIGFEVRKNSTRNDSGKKYYSLGCAKGGKNVPKKESIVRRLLSKTNCKAKITVVV</sequence>
<gene>
    <name evidence="3" type="ORF">PIB30_079302</name>
</gene>
<organism evidence="3 4">
    <name type="scientific">Stylosanthes scabra</name>
    <dbReference type="NCBI Taxonomy" id="79078"/>
    <lineage>
        <taxon>Eukaryota</taxon>
        <taxon>Viridiplantae</taxon>
        <taxon>Streptophyta</taxon>
        <taxon>Embryophyta</taxon>
        <taxon>Tracheophyta</taxon>
        <taxon>Spermatophyta</taxon>
        <taxon>Magnoliopsida</taxon>
        <taxon>eudicotyledons</taxon>
        <taxon>Gunneridae</taxon>
        <taxon>Pentapetalae</taxon>
        <taxon>rosids</taxon>
        <taxon>fabids</taxon>
        <taxon>Fabales</taxon>
        <taxon>Fabaceae</taxon>
        <taxon>Papilionoideae</taxon>
        <taxon>50 kb inversion clade</taxon>
        <taxon>dalbergioids sensu lato</taxon>
        <taxon>Dalbergieae</taxon>
        <taxon>Pterocarpus clade</taxon>
        <taxon>Stylosanthes</taxon>
    </lineage>
</organism>
<comment type="caution">
    <text evidence="3">The sequence shown here is derived from an EMBL/GenBank/DDBJ whole genome shotgun (WGS) entry which is preliminary data.</text>
</comment>
<accession>A0ABU6WQW7</accession>
<dbReference type="Pfam" id="PF03101">
    <property type="entry name" value="FAR1"/>
    <property type="match status" value="1"/>
</dbReference>
<dbReference type="InterPro" id="IPR004330">
    <property type="entry name" value="FAR1_DNA_bnd_dom"/>
</dbReference>
<evidence type="ECO:0000256" key="1">
    <source>
        <dbReference type="SAM" id="MobiDB-lite"/>
    </source>
</evidence>
<dbReference type="Proteomes" id="UP001341840">
    <property type="component" value="Unassembled WGS sequence"/>
</dbReference>
<feature type="domain" description="FAR1" evidence="2">
    <location>
        <begin position="117"/>
        <end position="177"/>
    </location>
</feature>
<protein>
    <recommendedName>
        <fullName evidence="2">FAR1 domain-containing protein</fullName>
    </recommendedName>
</protein>
<evidence type="ECO:0000313" key="3">
    <source>
        <dbReference type="EMBL" id="MED6187737.1"/>
    </source>
</evidence>
<dbReference type="PANTHER" id="PTHR46328:SF35">
    <property type="entry name" value="PROTEIN FAR1-RELATED SEQUENCE 5-LIKE"/>
    <property type="match status" value="1"/>
</dbReference>
<feature type="region of interest" description="Disordered" evidence="1">
    <location>
        <begin position="1"/>
        <end position="52"/>
    </location>
</feature>
<dbReference type="EMBL" id="JASCZI010182363">
    <property type="protein sequence ID" value="MED6187737.1"/>
    <property type="molecule type" value="Genomic_DNA"/>
</dbReference>